<evidence type="ECO:0000313" key="7">
    <source>
        <dbReference type="Proteomes" id="UP000243706"/>
    </source>
</evidence>
<evidence type="ECO:0000256" key="1">
    <source>
        <dbReference type="ARBA" id="ARBA00022448"/>
    </source>
</evidence>
<dbReference type="Gene3D" id="3.40.50.300">
    <property type="entry name" value="P-loop containing nucleotide triphosphate hydrolases"/>
    <property type="match status" value="1"/>
</dbReference>
<evidence type="ECO:0000256" key="2">
    <source>
        <dbReference type="ARBA" id="ARBA00022741"/>
    </source>
</evidence>
<keyword evidence="1" id="KW-0813">Transport</keyword>
<dbReference type="PROSITE" id="PS50893">
    <property type="entry name" value="ABC_TRANSPORTER_2"/>
    <property type="match status" value="1"/>
</dbReference>
<keyword evidence="2" id="KW-0547">Nucleotide-binding</keyword>
<dbReference type="PANTHER" id="PTHR43423:SF1">
    <property type="entry name" value="ABC TRANSPORTER I FAMILY MEMBER 17"/>
    <property type="match status" value="1"/>
</dbReference>
<dbReference type="InterPro" id="IPR003593">
    <property type="entry name" value="AAA+_ATPase"/>
</dbReference>
<dbReference type="EMBL" id="BMCB01000007">
    <property type="protein sequence ID" value="GGA90726.1"/>
    <property type="molecule type" value="Genomic_DNA"/>
</dbReference>
<feature type="domain" description="ABC transporter" evidence="4">
    <location>
        <begin position="2"/>
        <end position="215"/>
    </location>
</feature>
<reference evidence="5" key="1">
    <citation type="journal article" date="2014" name="Int. J. Syst. Evol. Microbiol.">
        <title>Complete genome of a new Firmicutes species belonging to the dominant human colonic microbiota ('Ruminococcus bicirculans') reveals two chromosomes and a selective capacity to utilize plant glucans.</title>
        <authorList>
            <consortium name="NISC Comparative Sequencing Program"/>
            <person name="Wegmann U."/>
            <person name="Louis P."/>
            <person name="Goesmann A."/>
            <person name="Henrissat B."/>
            <person name="Duncan S.H."/>
            <person name="Flint H.J."/>
        </authorList>
    </citation>
    <scope>NUCLEOTIDE SEQUENCE</scope>
    <source>
        <strain evidence="5">CCM 4175</strain>
    </source>
</reference>
<organism evidence="6 7">
    <name type="scientific">Staphylococcus muscae</name>
    <dbReference type="NCBI Taxonomy" id="1294"/>
    <lineage>
        <taxon>Bacteria</taxon>
        <taxon>Bacillati</taxon>
        <taxon>Bacillota</taxon>
        <taxon>Bacilli</taxon>
        <taxon>Bacillales</taxon>
        <taxon>Staphylococcaceae</taxon>
        <taxon>Staphylococcus</taxon>
    </lineage>
</organism>
<evidence type="ECO:0000256" key="3">
    <source>
        <dbReference type="ARBA" id="ARBA00022840"/>
    </source>
</evidence>
<reference evidence="5" key="4">
    <citation type="submission" date="2024-05" db="EMBL/GenBank/DDBJ databases">
        <authorList>
            <person name="Sun Q."/>
            <person name="Sedlacek I."/>
        </authorList>
    </citation>
    <scope>NUCLEOTIDE SEQUENCE</scope>
    <source>
        <strain evidence="5">CCM 4175</strain>
    </source>
</reference>
<reference evidence="6 7" key="2">
    <citation type="submission" date="2017-06" db="EMBL/GenBank/DDBJ databases">
        <authorList>
            <consortium name="Pathogen Informatics"/>
        </authorList>
    </citation>
    <scope>NUCLEOTIDE SEQUENCE [LARGE SCALE GENOMIC DNA]</scope>
    <source>
        <strain evidence="6 7">NCTC13833</strain>
    </source>
</reference>
<dbReference type="KEGG" id="smus:C7J88_00085"/>
<keyword evidence="3 6" id="KW-0067">ATP-binding</keyword>
<dbReference type="Pfam" id="PF00005">
    <property type="entry name" value="ABC_tran"/>
    <property type="match status" value="1"/>
</dbReference>
<evidence type="ECO:0000259" key="4">
    <source>
        <dbReference type="PROSITE" id="PS50893"/>
    </source>
</evidence>
<dbReference type="InterPro" id="IPR027417">
    <property type="entry name" value="P-loop_NTPase"/>
</dbReference>
<dbReference type="InterPro" id="IPR003439">
    <property type="entry name" value="ABC_transporter-like_ATP-bd"/>
</dbReference>
<dbReference type="GO" id="GO:0005524">
    <property type="term" value="F:ATP binding"/>
    <property type="evidence" value="ECO:0007669"/>
    <property type="project" value="UniProtKB-KW"/>
</dbReference>
<dbReference type="AlphaFoldDB" id="A0A240BZZ7"/>
<evidence type="ECO:0000313" key="8">
    <source>
        <dbReference type="Proteomes" id="UP000652995"/>
    </source>
</evidence>
<dbReference type="InterPro" id="IPR017871">
    <property type="entry name" value="ABC_transporter-like_CS"/>
</dbReference>
<name>A0A240BZZ7_9STAP</name>
<protein>
    <submittedName>
        <fullName evidence="6">ABC transporter ATP-binding protein</fullName>
    </submittedName>
</protein>
<accession>A0A240BZZ7</accession>
<evidence type="ECO:0000313" key="6">
    <source>
        <dbReference type="EMBL" id="SNW01245.1"/>
    </source>
</evidence>
<keyword evidence="8" id="KW-1185">Reference proteome</keyword>
<dbReference type="PROSITE" id="PS00211">
    <property type="entry name" value="ABC_TRANSPORTER_1"/>
    <property type="match status" value="1"/>
</dbReference>
<sequence>MLELKNISYEIDKHPIIRDLSMTVQKGEAIAVTGPSGSGKSTLLRLIADLISPTKGALYFDRQPYDVYTPEELRTRVSYLSQSIALFGETIADNLSFPSTVRKDHFDKQRAQELLEAVGLGHYQLSDHVQRMSGGEKQRVTIARQLMYQPDVLLLDEATSALDHQNSMRVEQLIFDFVAKGTTVLWITHDDEQSHRHFDRQVVIKDGILHKEVALT</sequence>
<dbReference type="OrthoDB" id="9785080at2"/>
<dbReference type="Proteomes" id="UP000652995">
    <property type="component" value="Unassembled WGS sequence"/>
</dbReference>
<dbReference type="SUPFAM" id="SSF52540">
    <property type="entry name" value="P-loop containing nucleoside triphosphate hydrolases"/>
    <property type="match status" value="1"/>
</dbReference>
<dbReference type="GO" id="GO:0016887">
    <property type="term" value="F:ATP hydrolysis activity"/>
    <property type="evidence" value="ECO:0007669"/>
    <property type="project" value="InterPro"/>
</dbReference>
<gene>
    <name evidence="6" type="primary">ybbL</name>
    <name evidence="5" type="ORF">GCM10007183_13640</name>
    <name evidence="6" type="ORF">SAMEA4412661_00666</name>
</gene>
<dbReference type="Proteomes" id="UP000243706">
    <property type="component" value="Chromosome 1"/>
</dbReference>
<dbReference type="RefSeq" id="WP_095116023.1">
    <property type="nucleotide sequence ID" value="NZ_BMCB01000007.1"/>
</dbReference>
<reference evidence="8" key="3">
    <citation type="journal article" date="2019" name="Int. J. Syst. Evol. Microbiol.">
        <title>The Global Catalogue of Microorganisms (GCM) 10K type strain sequencing project: providing services to taxonomists for standard genome sequencing and annotation.</title>
        <authorList>
            <consortium name="The Broad Institute Genomics Platform"/>
            <consortium name="The Broad Institute Genome Sequencing Center for Infectious Disease"/>
            <person name="Wu L."/>
            <person name="Ma J."/>
        </authorList>
    </citation>
    <scope>NUCLEOTIDE SEQUENCE [LARGE SCALE GENOMIC DNA]</scope>
    <source>
        <strain evidence="8">CCM 4175</strain>
    </source>
</reference>
<proteinExistence type="predicted"/>
<dbReference type="PANTHER" id="PTHR43423">
    <property type="entry name" value="ABC TRANSPORTER I FAMILY MEMBER 17"/>
    <property type="match status" value="1"/>
</dbReference>
<dbReference type="SMART" id="SM00382">
    <property type="entry name" value="AAA"/>
    <property type="match status" value="1"/>
</dbReference>
<evidence type="ECO:0000313" key="5">
    <source>
        <dbReference type="EMBL" id="GGA90726.1"/>
    </source>
</evidence>
<dbReference type="EMBL" id="LT906464">
    <property type="protein sequence ID" value="SNW01245.1"/>
    <property type="molecule type" value="Genomic_DNA"/>
</dbReference>